<name>A0A382SNV5_9ZZZZ</name>
<dbReference type="Gene3D" id="2.40.370.10">
    <property type="entry name" value="AttH-like domain"/>
    <property type="match status" value="1"/>
</dbReference>
<dbReference type="PANTHER" id="PTHR38591:SF1">
    <property type="entry name" value="BLL1000 PROTEIN"/>
    <property type="match status" value="1"/>
</dbReference>
<organism evidence="2">
    <name type="scientific">marine metagenome</name>
    <dbReference type="NCBI Taxonomy" id="408172"/>
    <lineage>
        <taxon>unclassified sequences</taxon>
        <taxon>metagenomes</taxon>
        <taxon>ecological metagenomes</taxon>
    </lineage>
</organism>
<dbReference type="EMBL" id="UINC01129888">
    <property type="protein sequence ID" value="SVD10591.1"/>
    <property type="molecule type" value="Genomic_DNA"/>
</dbReference>
<dbReference type="Pfam" id="PF07143">
    <property type="entry name" value="CrtC"/>
    <property type="match status" value="1"/>
</dbReference>
<gene>
    <name evidence="2" type="ORF">METZ01_LOCUS363445</name>
</gene>
<dbReference type="InterPro" id="IPR010791">
    <property type="entry name" value="AttH_dom"/>
</dbReference>
<reference evidence="2" key="1">
    <citation type="submission" date="2018-05" db="EMBL/GenBank/DDBJ databases">
        <authorList>
            <person name="Lanie J.A."/>
            <person name="Ng W.-L."/>
            <person name="Kazmierczak K.M."/>
            <person name="Andrzejewski T.M."/>
            <person name="Davidsen T.M."/>
            <person name="Wayne K.J."/>
            <person name="Tettelin H."/>
            <person name="Glass J.I."/>
            <person name="Rusch D."/>
            <person name="Podicherti R."/>
            <person name="Tsui H.-C.T."/>
            <person name="Winkler M.E."/>
        </authorList>
    </citation>
    <scope>NUCLEOTIDE SEQUENCE</scope>
</reference>
<dbReference type="PANTHER" id="PTHR38591">
    <property type="entry name" value="HYDROLASE"/>
    <property type="match status" value="1"/>
</dbReference>
<dbReference type="SUPFAM" id="SSF159245">
    <property type="entry name" value="AttH-like"/>
    <property type="match status" value="1"/>
</dbReference>
<dbReference type="InterPro" id="IPR023374">
    <property type="entry name" value="AttH-like_dom_sf"/>
</dbReference>
<accession>A0A382SNV5</accession>
<protein>
    <recommendedName>
        <fullName evidence="1">AttH domain-containing protein</fullName>
    </recommendedName>
</protein>
<dbReference type="AlphaFoldDB" id="A0A382SNV5"/>
<proteinExistence type="predicted"/>
<feature type="domain" description="AttH" evidence="1">
    <location>
        <begin position="50"/>
        <end position="212"/>
    </location>
</feature>
<sequence length="212" mass="24564">MRLVITFLVLFYLLPSADAEPRKPTPFQQALPGYDYQFPRDDFSHDEFRIEWWYYTGNLKDEKDRLFGYQLTFFRVGLDGADPIDNPSSWKIDHIYFAHMTVSDIHGKKFHFFERINRKGMKNAGAESDRLEVWNEDWRLTSKDNTHHLQAQENGTGLNLKLTPVKKRVLHGIEGISEKGSGSGNASHYFSFTRMETTGQIFLKGEAIPVRG</sequence>
<evidence type="ECO:0000313" key="2">
    <source>
        <dbReference type="EMBL" id="SVD10591.1"/>
    </source>
</evidence>
<feature type="non-terminal residue" evidence="2">
    <location>
        <position position="212"/>
    </location>
</feature>
<evidence type="ECO:0000259" key="1">
    <source>
        <dbReference type="Pfam" id="PF07143"/>
    </source>
</evidence>